<sequence>MREREECRLLANQIAKAETERPVPALVSPFCAASRAMSPKRCAFRRLA</sequence>
<proteinExistence type="predicted"/>
<evidence type="ECO:0000313" key="2">
    <source>
        <dbReference type="Proteomes" id="UP000011717"/>
    </source>
</evidence>
<dbReference type="EMBL" id="AMRV01000003">
    <property type="protein sequence ID" value="EMD83467.1"/>
    <property type="molecule type" value="Genomic_DNA"/>
</dbReference>
<reference evidence="1 2" key="1">
    <citation type="journal article" date="2013" name="Genome Announc.">
        <title>Draft Genome Sequence of Strain JLT2015T, Belonging to the Family Sphingomonadaceae of the Alphaproteobacteria.</title>
        <authorList>
            <person name="Tang K."/>
            <person name="Liu K."/>
            <person name="Li S."/>
            <person name="Jiao N."/>
        </authorList>
    </citation>
    <scope>NUCLEOTIDE SEQUENCE [LARGE SCALE GENOMIC DNA]</scope>
    <source>
        <strain evidence="1 2">JLT2015</strain>
    </source>
</reference>
<accession>M2U618</accession>
<name>M2U618_9SPHN</name>
<keyword evidence="2" id="KW-1185">Reference proteome</keyword>
<evidence type="ECO:0000313" key="1">
    <source>
        <dbReference type="EMBL" id="EMD83467.1"/>
    </source>
</evidence>
<dbReference type="Proteomes" id="UP000011717">
    <property type="component" value="Unassembled WGS sequence"/>
</dbReference>
<dbReference type="AlphaFoldDB" id="M2U618"/>
<gene>
    <name evidence="1" type="ORF">C725_1368</name>
</gene>
<organism evidence="1 2">
    <name type="scientific">Pacificimonas flava</name>
    <dbReference type="NCBI Taxonomy" id="1234595"/>
    <lineage>
        <taxon>Bacteria</taxon>
        <taxon>Pseudomonadati</taxon>
        <taxon>Pseudomonadota</taxon>
        <taxon>Alphaproteobacteria</taxon>
        <taxon>Sphingomonadales</taxon>
        <taxon>Sphingosinicellaceae</taxon>
        <taxon>Pacificimonas</taxon>
    </lineage>
</organism>
<comment type="caution">
    <text evidence="1">The sequence shown here is derived from an EMBL/GenBank/DDBJ whole genome shotgun (WGS) entry which is preliminary data.</text>
</comment>
<protein>
    <submittedName>
        <fullName evidence="1">Uncharacterized protein</fullName>
    </submittedName>
</protein>